<proteinExistence type="inferred from homology"/>
<feature type="binding site" evidence="8">
    <location>
        <position position="54"/>
    </location>
    <ligand>
        <name>substrate</name>
    </ligand>
</feature>
<dbReference type="InterPro" id="IPR001057">
    <property type="entry name" value="Glu/AcGlu_kinase"/>
</dbReference>
<dbReference type="CDD" id="cd04242">
    <property type="entry name" value="AAK_G5K_ProB"/>
    <property type="match status" value="1"/>
</dbReference>
<keyword evidence="1 8" id="KW-0963">Cytoplasm</keyword>
<dbReference type="InterPro" id="IPR036974">
    <property type="entry name" value="PUA_sf"/>
</dbReference>
<dbReference type="PROSITE" id="PS50890">
    <property type="entry name" value="PUA"/>
    <property type="match status" value="1"/>
</dbReference>
<dbReference type="PANTHER" id="PTHR43654">
    <property type="entry name" value="GLUTAMATE 5-KINASE"/>
    <property type="match status" value="1"/>
</dbReference>
<dbReference type="InterPro" id="IPR036393">
    <property type="entry name" value="AceGlu_kinase-like_sf"/>
</dbReference>
<comment type="subcellular location">
    <subcellularLocation>
        <location evidence="8">Cytoplasm</location>
    </subcellularLocation>
</comment>
<dbReference type="RefSeq" id="WP_092233210.1">
    <property type="nucleotide sequence ID" value="NZ_FNLL01000005.1"/>
</dbReference>
<sequence>MPKQRLITARRVVVKLGSNVITAKNSLNLEVIESISRQISSLMDRGIEVILVSSGAMAAGLRKMQMTRRPDEIPKRQAIAAIGQSGLMNAYEKSFSECDKKVAQILLTAEDLNNRKRYLNARNTLHTLMEWKVVPVINENDTIMVEEIKLGDNDNLAAMITLLMDADFLFILTDIDGLYDKDPRQFSDAKLIPKVTTFEKEIEEYASHIPGTLGTGGMLSKIQAARKVTSSGIPMIVARGNSQNVLLRLFDGEEHGTYFVPRKEKMASRKCWIAYALVPKGSLVIDQGAVSAVRKNGKSLLPIGVLSVEGEFEQGAAVFFKTSDNEIIGTGLVNYRSFDINLIKGLKSSQIEACLGGKHYDEIIHRDNLVLKKDCG</sequence>
<protein>
    <recommendedName>
        <fullName evidence="8">Glutamate 5-kinase</fullName>
        <ecNumber evidence="8">2.7.2.11</ecNumber>
    </recommendedName>
    <alternativeName>
        <fullName evidence="8">Gamma-glutamyl kinase</fullName>
        <shortName evidence="8">GK</shortName>
    </alternativeName>
</protein>
<dbReference type="Gene3D" id="2.30.130.10">
    <property type="entry name" value="PUA domain"/>
    <property type="match status" value="1"/>
</dbReference>
<dbReference type="PIRSF" id="PIRSF000729">
    <property type="entry name" value="GK"/>
    <property type="match status" value="1"/>
</dbReference>
<dbReference type="InterPro" id="IPR011529">
    <property type="entry name" value="Glu_5kinase"/>
</dbReference>
<dbReference type="InterPro" id="IPR001048">
    <property type="entry name" value="Asp/Glu/Uridylate_kinase"/>
</dbReference>
<evidence type="ECO:0000256" key="4">
    <source>
        <dbReference type="ARBA" id="ARBA00022679"/>
    </source>
</evidence>
<keyword evidence="3 8" id="KW-0641">Proline biosynthesis</keyword>
<feature type="binding site" evidence="8">
    <location>
        <position position="15"/>
    </location>
    <ligand>
        <name>ATP</name>
        <dbReference type="ChEBI" id="CHEBI:30616"/>
    </ligand>
</feature>
<dbReference type="HAMAP" id="MF_00456">
    <property type="entry name" value="ProB"/>
    <property type="match status" value="1"/>
</dbReference>
<comment type="catalytic activity">
    <reaction evidence="8">
        <text>L-glutamate + ATP = L-glutamyl 5-phosphate + ADP</text>
        <dbReference type="Rhea" id="RHEA:14877"/>
        <dbReference type="ChEBI" id="CHEBI:29985"/>
        <dbReference type="ChEBI" id="CHEBI:30616"/>
        <dbReference type="ChEBI" id="CHEBI:58274"/>
        <dbReference type="ChEBI" id="CHEBI:456216"/>
        <dbReference type="EC" id="2.7.2.11"/>
    </reaction>
</comment>
<dbReference type="GO" id="GO:0004349">
    <property type="term" value="F:glutamate 5-kinase activity"/>
    <property type="evidence" value="ECO:0007669"/>
    <property type="project" value="UniProtKB-UniRule"/>
</dbReference>
<dbReference type="Gene3D" id="3.40.1160.10">
    <property type="entry name" value="Acetylglutamate kinase-like"/>
    <property type="match status" value="2"/>
</dbReference>
<dbReference type="GO" id="GO:0003723">
    <property type="term" value="F:RNA binding"/>
    <property type="evidence" value="ECO:0007669"/>
    <property type="project" value="InterPro"/>
</dbReference>
<dbReference type="InterPro" id="IPR005715">
    <property type="entry name" value="Glu_5kinase/COase_Synthase"/>
</dbReference>
<evidence type="ECO:0000313" key="11">
    <source>
        <dbReference type="Proteomes" id="UP000199608"/>
    </source>
</evidence>
<dbReference type="SMART" id="SM00359">
    <property type="entry name" value="PUA"/>
    <property type="match status" value="1"/>
</dbReference>
<dbReference type="SUPFAM" id="SSF88697">
    <property type="entry name" value="PUA domain-like"/>
    <property type="match status" value="1"/>
</dbReference>
<dbReference type="GO" id="GO:0055129">
    <property type="term" value="P:L-proline biosynthetic process"/>
    <property type="evidence" value="ECO:0007669"/>
    <property type="project" value="UniProtKB-UniRule"/>
</dbReference>
<feature type="domain" description="PUA" evidence="9">
    <location>
        <begin position="281"/>
        <end position="364"/>
    </location>
</feature>
<keyword evidence="11" id="KW-1185">Reference proteome</keyword>
<feature type="binding site" evidence="8">
    <location>
        <begin position="173"/>
        <end position="174"/>
    </location>
    <ligand>
        <name>ATP</name>
        <dbReference type="ChEBI" id="CHEBI:30616"/>
    </ligand>
</feature>
<evidence type="ECO:0000313" key="10">
    <source>
        <dbReference type="EMBL" id="SDU16182.1"/>
    </source>
</evidence>
<dbReference type="NCBIfam" id="TIGR01027">
    <property type="entry name" value="proB"/>
    <property type="match status" value="1"/>
</dbReference>
<dbReference type="Pfam" id="PF01472">
    <property type="entry name" value="PUA"/>
    <property type="match status" value="1"/>
</dbReference>
<keyword evidence="6 8" id="KW-0418">Kinase</keyword>
<dbReference type="PANTHER" id="PTHR43654:SF1">
    <property type="entry name" value="ISOPENTENYL PHOSPHATE KINASE"/>
    <property type="match status" value="1"/>
</dbReference>
<evidence type="ECO:0000256" key="8">
    <source>
        <dbReference type="HAMAP-Rule" id="MF_00456"/>
    </source>
</evidence>
<evidence type="ECO:0000256" key="7">
    <source>
        <dbReference type="ARBA" id="ARBA00022840"/>
    </source>
</evidence>
<evidence type="ECO:0000256" key="5">
    <source>
        <dbReference type="ARBA" id="ARBA00022741"/>
    </source>
</evidence>
<keyword evidence="7 8" id="KW-0067">ATP-binding</keyword>
<dbReference type="InterPro" id="IPR002478">
    <property type="entry name" value="PUA"/>
</dbReference>
<accession>A0A1H2G9H0</accession>
<dbReference type="InterPro" id="IPR015947">
    <property type="entry name" value="PUA-like_sf"/>
</dbReference>
<dbReference type="EC" id="2.7.2.11" evidence="8"/>
<evidence type="ECO:0000256" key="2">
    <source>
        <dbReference type="ARBA" id="ARBA00022605"/>
    </source>
</evidence>
<dbReference type="SUPFAM" id="SSF53633">
    <property type="entry name" value="Carbamate kinase-like"/>
    <property type="match status" value="1"/>
</dbReference>
<dbReference type="GO" id="GO:0005829">
    <property type="term" value="C:cytosol"/>
    <property type="evidence" value="ECO:0007669"/>
    <property type="project" value="TreeGrafter"/>
</dbReference>
<dbReference type="InterPro" id="IPR041739">
    <property type="entry name" value="G5K_ProB"/>
</dbReference>
<comment type="similarity">
    <text evidence="8">Belongs to the glutamate 5-kinase family.</text>
</comment>
<feature type="binding site" evidence="8">
    <location>
        <position position="153"/>
    </location>
    <ligand>
        <name>substrate</name>
    </ligand>
</feature>
<keyword evidence="2 8" id="KW-0028">Amino-acid biosynthesis</keyword>
<organism evidence="10 11">
    <name type="scientific">Desulfobacula phenolica</name>
    <dbReference type="NCBI Taxonomy" id="90732"/>
    <lineage>
        <taxon>Bacteria</taxon>
        <taxon>Pseudomonadati</taxon>
        <taxon>Thermodesulfobacteriota</taxon>
        <taxon>Desulfobacteria</taxon>
        <taxon>Desulfobacterales</taxon>
        <taxon>Desulfobacteraceae</taxon>
        <taxon>Desulfobacula</taxon>
    </lineage>
</organism>
<evidence type="ECO:0000256" key="6">
    <source>
        <dbReference type="ARBA" id="ARBA00022777"/>
    </source>
</evidence>
<evidence type="ECO:0000256" key="1">
    <source>
        <dbReference type="ARBA" id="ARBA00022490"/>
    </source>
</evidence>
<dbReference type="UniPathway" id="UPA00098">
    <property type="reaction ID" value="UER00359"/>
</dbReference>
<dbReference type="Pfam" id="PF00696">
    <property type="entry name" value="AA_kinase"/>
    <property type="match status" value="1"/>
</dbReference>
<dbReference type="InterPro" id="IPR019797">
    <property type="entry name" value="Glutamate_5-kinase_CS"/>
</dbReference>
<dbReference type="PRINTS" id="PR00474">
    <property type="entry name" value="GLU5KINASE"/>
</dbReference>
<dbReference type="Proteomes" id="UP000199608">
    <property type="component" value="Unassembled WGS sequence"/>
</dbReference>
<dbReference type="CDD" id="cd21157">
    <property type="entry name" value="PUA_G5K"/>
    <property type="match status" value="1"/>
</dbReference>
<keyword evidence="4 8" id="KW-0808">Transferase</keyword>
<reference evidence="11" key="1">
    <citation type="submission" date="2016-10" db="EMBL/GenBank/DDBJ databases">
        <authorList>
            <person name="Varghese N."/>
            <person name="Submissions S."/>
        </authorList>
    </citation>
    <scope>NUCLEOTIDE SEQUENCE [LARGE SCALE GENOMIC DNA]</scope>
    <source>
        <strain evidence="11">DSM 3384</strain>
    </source>
</reference>
<gene>
    <name evidence="8" type="primary">proB</name>
    <name evidence="10" type="ORF">SAMN04487931_10574</name>
</gene>
<dbReference type="AlphaFoldDB" id="A0A1H2G9H0"/>
<dbReference type="FunFam" id="3.40.1160.10:FF:000018">
    <property type="entry name" value="Glutamate 5-kinase"/>
    <property type="match status" value="1"/>
</dbReference>
<evidence type="ECO:0000256" key="3">
    <source>
        <dbReference type="ARBA" id="ARBA00022650"/>
    </source>
</evidence>
<keyword evidence="5 8" id="KW-0547">Nucleotide-binding</keyword>
<comment type="pathway">
    <text evidence="8">Amino-acid biosynthesis; L-proline biosynthesis; L-glutamate 5-semialdehyde from L-glutamate: step 1/2.</text>
</comment>
<evidence type="ECO:0000259" key="9">
    <source>
        <dbReference type="SMART" id="SM00359"/>
    </source>
</evidence>
<feature type="binding site" evidence="8">
    <location>
        <position position="141"/>
    </location>
    <ligand>
        <name>substrate</name>
    </ligand>
</feature>
<comment type="function">
    <text evidence="8">Catalyzes the transfer of a phosphate group to glutamate to form L-glutamate 5-phosphate.</text>
</comment>
<dbReference type="EMBL" id="FNLL01000005">
    <property type="protein sequence ID" value="SDU16182.1"/>
    <property type="molecule type" value="Genomic_DNA"/>
</dbReference>
<feature type="binding site" evidence="8">
    <location>
        <begin position="215"/>
        <end position="221"/>
    </location>
    <ligand>
        <name>ATP</name>
        <dbReference type="ChEBI" id="CHEBI:30616"/>
    </ligand>
</feature>
<dbReference type="FunFam" id="2.30.130.10:FF:000007">
    <property type="entry name" value="Glutamate 5-kinase"/>
    <property type="match status" value="1"/>
</dbReference>
<dbReference type="GO" id="GO:0005524">
    <property type="term" value="F:ATP binding"/>
    <property type="evidence" value="ECO:0007669"/>
    <property type="project" value="UniProtKB-KW"/>
</dbReference>
<name>A0A1H2G9H0_9BACT</name>
<dbReference type="PROSITE" id="PS00902">
    <property type="entry name" value="GLUTAMATE_5_KINASE"/>
    <property type="match status" value="1"/>
</dbReference>